<proteinExistence type="predicted"/>
<comment type="caution">
    <text evidence="1">The sequence shown here is derived from an EMBL/GenBank/DDBJ whole genome shotgun (WGS) entry which is preliminary data.</text>
</comment>
<reference evidence="1 2" key="1">
    <citation type="submission" date="2019-02" db="EMBL/GenBank/DDBJ databases">
        <title>Genomic Encyclopedia of Archaeal and Bacterial Type Strains, Phase II (KMG-II): from individual species to whole genera.</title>
        <authorList>
            <person name="Goeker M."/>
        </authorList>
    </citation>
    <scope>NUCLEOTIDE SEQUENCE [LARGE SCALE GENOMIC DNA]</scope>
    <source>
        <strain evidence="1 2">DSM 18101</strain>
    </source>
</reference>
<dbReference type="AlphaFoldDB" id="A0A4Q7YEM9"/>
<dbReference type="EMBL" id="SHKW01000002">
    <property type="protein sequence ID" value="RZU35438.1"/>
    <property type="molecule type" value="Genomic_DNA"/>
</dbReference>
<sequence>MGDAGSIGVFQETVGRVGQPYRSKLSIVTPFPRPSNTLGSLSIMLETLYKSSKPDVSIWEGEYHCAGLNTSMMKAWDSPTR</sequence>
<name>A0A4Q7YEM9_9BACT</name>
<organism evidence="1 2">
    <name type="scientific">Edaphobacter modestus</name>
    <dbReference type="NCBI Taxonomy" id="388466"/>
    <lineage>
        <taxon>Bacteria</taxon>
        <taxon>Pseudomonadati</taxon>
        <taxon>Acidobacteriota</taxon>
        <taxon>Terriglobia</taxon>
        <taxon>Terriglobales</taxon>
        <taxon>Acidobacteriaceae</taxon>
        <taxon>Edaphobacter</taxon>
    </lineage>
</organism>
<evidence type="ECO:0000313" key="1">
    <source>
        <dbReference type="EMBL" id="RZU35438.1"/>
    </source>
</evidence>
<keyword evidence="2" id="KW-1185">Reference proteome</keyword>
<dbReference type="Proteomes" id="UP000292958">
    <property type="component" value="Unassembled WGS sequence"/>
</dbReference>
<evidence type="ECO:0000313" key="2">
    <source>
        <dbReference type="Proteomes" id="UP000292958"/>
    </source>
</evidence>
<accession>A0A4Q7YEM9</accession>
<protein>
    <submittedName>
        <fullName evidence="1">Uncharacterized protein</fullName>
    </submittedName>
</protein>
<gene>
    <name evidence="1" type="ORF">BDD14_5486</name>
</gene>